<dbReference type="EMBL" id="JAVDYG010000001">
    <property type="protein sequence ID" value="MDR7363964.1"/>
    <property type="molecule type" value="Genomic_DNA"/>
</dbReference>
<feature type="domain" description="Mammalian cell entry C-terminal" evidence="3">
    <location>
        <begin position="118"/>
        <end position="261"/>
    </location>
</feature>
<evidence type="ECO:0000259" key="2">
    <source>
        <dbReference type="Pfam" id="PF02470"/>
    </source>
</evidence>
<evidence type="ECO:0000256" key="1">
    <source>
        <dbReference type="SAM" id="MobiDB-lite"/>
    </source>
</evidence>
<dbReference type="RefSeq" id="WP_310304959.1">
    <property type="nucleotide sequence ID" value="NZ_BAAAPS010000005.1"/>
</dbReference>
<dbReference type="Proteomes" id="UP001183648">
    <property type="component" value="Unassembled WGS sequence"/>
</dbReference>
<dbReference type="InterPro" id="IPR005693">
    <property type="entry name" value="Mce"/>
</dbReference>
<dbReference type="Pfam" id="PF02470">
    <property type="entry name" value="MlaD"/>
    <property type="match status" value="1"/>
</dbReference>
<organism evidence="4 5">
    <name type="scientific">Nocardioides marmoribigeumensis</name>
    <dbReference type="NCBI Taxonomy" id="433649"/>
    <lineage>
        <taxon>Bacteria</taxon>
        <taxon>Bacillati</taxon>
        <taxon>Actinomycetota</taxon>
        <taxon>Actinomycetes</taxon>
        <taxon>Propionibacteriales</taxon>
        <taxon>Nocardioidaceae</taxon>
        <taxon>Nocardioides</taxon>
    </lineage>
</organism>
<proteinExistence type="predicted"/>
<evidence type="ECO:0000313" key="5">
    <source>
        <dbReference type="Proteomes" id="UP001183648"/>
    </source>
</evidence>
<sequence length="374" mass="40406">MTASVRLRLLVFALVGGLAVVVAGVRYAGLWSLVSAPTYSVRVDLPQSGGIFDRAEVTYRGVTVGRVDDVDFRRDGVVVTLDIDRRWRIPQDVRAEVHNRSAVGEQYVDLVPRASSGPSLHDGDVIAAAATSVPVTTAELLLSLDRFVDSVPQAALRTTVDELSRAFEGTGDDFRRFVANARTILVEAQRSLPATRALLRDGGTVLQTQSDQAVVIASALRNLDALTLVLSDRTGDLRTILRDAVPAARQLRAMFTGLTPVLPPLLGNIAALASVTTDRIAGLEEGLVTIPYALASAITPGRGERAHFAFEGTQDPKACERGYTPPRRWRSPHDTSYAPMDDRFGCTQRGTTLPRGSSSELDRDPEGRHTRSSP</sequence>
<name>A0ABU2C011_9ACTN</name>
<dbReference type="InterPro" id="IPR024516">
    <property type="entry name" value="Mce_C"/>
</dbReference>
<evidence type="ECO:0000259" key="3">
    <source>
        <dbReference type="Pfam" id="PF11887"/>
    </source>
</evidence>
<evidence type="ECO:0000313" key="4">
    <source>
        <dbReference type="EMBL" id="MDR7363964.1"/>
    </source>
</evidence>
<dbReference type="NCBIfam" id="TIGR00996">
    <property type="entry name" value="Mtu_fam_mce"/>
    <property type="match status" value="1"/>
</dbReference>
<dbReference type="PANTHER" id="PTHR33371">
    <property type="entry name" value="INTERMEMBRANE PHOSPHOLIPID TRANSPORT SYSTEM BINDING PROTEIN MLAD-RELATED"/>
    <property type="match status" value="1"/>
</dbReference>
<comment type="caution">
    <text evidence="4">The sequence shown here is derived from an EMBL/GenBank/DDBJ whole genome shotgun (WGS) entry which is preliminary data.</text>
</comment>
<accession>A0ABU2C011</accession>
<feature type="region of interest" description="Disordered" evidence="1">
    <location>
        <begin position="316"/>
        <end position="374"/>
    </location>
</feature>
<keyword evidence="5" id="KW-1185">Reference proteome</keyword>
<protein>
    <submittedName>
        <fullName evidence="4">Phospholipid/cholesterol/gamma-HCH transport system substrate-binding protein</fullName>
    </submittedName>
</protein>
<reference evidence="4 5" key="1">
    <citation type="submission" date="2023-07" db="EMBL/GenBank/DDBJ databases">
        <title>Sequencing the genomes of 1000 actinobacteria strains.</title>
        <authorList>
            <person name="Klenk H.-P."/>
        </authorList>
    </citation>
    <scope>NUCLEOTIDE SEQUENCE [LARGE SCALE GENOMIC DNA]</scope>
    <source>
        <strain evidence="4 5">DSM 19426</strain>
    </source>
</reference>
<feature type="compositionally biased region" description="Polar residues" evidence="1">
    <location>
        <begin position="348"/>
        <end position="359"/>
    </location>
</feature>
<dbReference type="InterPro" id="IPR052336">
    <property type="entry name" value="MlaD_Phospholipid_Transporter"/>
</dbReference>
<dbReference type="PANTHER" id="PTHR33371:SF16">
    <property type="entry name" value="MCE-FAMILY PROTEIN MCE3F"/>
    <property type="match status" value="1"/>
</dbReference>
<gene>
    <name evidence="4" type="ORF">J2S63_003517</name>
</gene>
<feature type="compositionally biased region" description="Basic and acidic residues" evidence="1">
    <location>
        <begin position="360"/>
        <end position="374"/>
    </location>
</feature>
<dbReference type="InterPro" id="IPR003399">
    <property type="entry name" value="Mce/MlaD"/>
</dbReference>
<feature type="domain" description="Mce/MlaD" evidence="2">
    <location>
        <begin position="37"/>
        <end position="112"/>
    </location>
</feature>
<dbReference type="Pfam" id="PF11887">
    <property type="entry name" value="Mce4_CUP1"/>
    <property type="match status" value="1"/>
</dbReference>